<dbReference type="SUPFAM" id="SSF49329">
    <property type="entry name" value="Cu,Zn superoxide dismutase-like"/>
    <property type="match status" value="2"/>
</dbReference>
<organism evidence="5 6">
    <name type="scientific">Acanthamoeba castellanii (strain ATCC 30010 / Neff)</name>
    <dbReference type="NCBI Taxonomy" id="1257118"/>
    <lineage>
        <taxon>Eukaryota</taxon>
        <taxon>Amoebozoa</taxon>
        <taxon>Discosea</taxon>
        <taxon>Longamoebia</taxon>
        <taxon>Centramoebida</taxon>
        <taxon>Acanthamoebidae</taxon>
        <taxon>Acanthamoeba</taxon>
    </lineage>
</organism>
<reference evidence="5 6" key="1">
    <citation type="journal article" date="2013" name="Genome Biol.">
        <title>Genome of Acanthamoeba castellanii highlights extensive lateral gene transfer and early evolution of tyrosine kinase signaling.</title>
        <authorList>
            <person name="Clarke M."/>
            <person name="Lohan A.J."/>
            <person name="Liu B."/>
            <person name="Lagkouvardos I."/>
            <person name="Roy S."/>
            <person name="Zafar N."/>
            <person name="Bertelli C."/>
            <person name="Schilde C."/>
            <person name="Kianianmomeni A."/>
            <person name="Burglin T.R."/>
            <person name="Frech C."/>
            <person name="Turcotte B."/>
            <person name="Kopec K.O."/>
            <person name="Synnott J.M."/>
            <person name="Choo C."/>
            <person name="Paponov I."/>
            <person name="Finkler A."/>
            <person name="Soon Heng Tan C."/>
            <person name="Hutchins A.P."/>
            <person name="Weinmeier T."/>
            <person name="Rattei T."/>
            <person name="Chu J.S."/>
            <person name="Gimenez G."/>
            <person name="Irimia M."/>
            <person name="Rigden D.J."/>
            <person name="Fitzpatrick D.A."/>
            <person name="Lorenzo-Morales J."/>
            <person name="Bateman A."/>
            <person name="Chiu C.H."/>
            <person name="Tang P."/>
            <person name="Hegemann P."/>
            <person name="Fromm H."/>
            <person name="Raoult D."/>
            <person name="Greub G."/>
            <person name="Miranda-Saavedra D."/>
            <person name="Chen N."/>
            <person name="Nash P."/>
            <person name="Ginger M.L."/>
            <person name="Horn M."/>
            <person name="Schaap P."/>
            <person name="Caler L."/>
            <person name="Loftus B."/>
        </authorList>
    </citation>
    <scope>NUCLEOTIDE SEQUENCE [LARGE SCALE GENOMIC DNA]</scope>
    <source>
        <strain evidence="5 6">Neff</strain>
    </source>
</reference>
<evidence type="ECO:0000313" key="5">
    <source>
        <dbReference type="EMBL" id="ELR24078.1"/>
    </source>
</evidence>
<keyword evidence="3" id="KW-0732">Signal</keyword>
<sequence>MSSAAALLTISVALLALLTFSNAQPFRAQCVFTPTTDYGKALNIRGHLSFYAATLGDITGNLGTAEYAISINDFGDMTNMKTGESAGSRFIGAGSSSHGCPPSPERRAGDLGNWPAKDGVIDASQNVSLVELVDEQYSIVGLSAVLYAKPDNCSDPTIPDSNRLAVCVIGIANSDNNPSLNANPSLASAVAVLQPTTNCDASCSGTVWILATSQVKSSPLPPALRLCCESHILNSDLGVQVVASVAGLKAGAKHGFHIHQYGDLSLNDGTSAGAHWNPNGRNHELPGTNPRHVGDLGNIQSFDAHTGLGWYNFTDANIPNVYSLLGRSVVVHADVDHGSGAGCDQAGTAGKRLLIGVIGVANTATLPPAQVPITVDNKYENLPCVTSPSPAPKPPTEDNSGLKTGLAIGWVLVGVLALVVIPGMIAYYWLKIRPGAGGGEFYRSV</sequence>
<dbReference type="RefSeq" id="XP_004353606.1">
    <property type="nucleotide sequence ID" value="XM_004353554.1"/>
</dbReference>
<keyword evidence="6" id="KW-1185">Reference proteome</keyword>
<dbReference type="GO" id="GO:0005507">
    <property type="term" value="F:copper ion binding"/>
    <property type="evidence" value="ECO:0007669"/>
    <property type="project" value="InterPro"/>
</dbReference>
<dbReference type="VEuPathDB" id="AmoebaDB:ACA1_019360"/>
<dbReference type="InterPro" id="IPR024134">
    <property type="entry name" value="SOD_Cu/Zn_/chaperone"/>
</dbReference>
<gene>
    <name evidence="5" type="ORF">ACA1_019360</name>
</gene>
<dbReference type="InterPro" id="IPR036423">
    <property type="entry name" value="SOD-like_Cu/Zn_dom_sf"/>
</dbReference>
<feature type="transmembrane region" description="Helical" evidence="2">
    <location>
        <begin position="407"/>
        <end position="430"/>
    </location>
</feature>
<dbReference type="GO" id="GO:0006801">
    <property type="term" value="P:superoxide metabolic process"/>
    <property type="evidence" value="ECO:0007669"/>
    <property type="project" value="InterPro"/>
</dbReference>
<evidence type="ECO:0000259" key="4">
    <source>
        <dbReference type="Pfam" id="PF00080"/>
    </source>
</evidence>
<keyword evidence="2" id="KW-1133">Transmembrane helix</keyword>
<dbReference type="Gene3D" id="2.60.40.200">
    <property type="entry name" value="Superoxide dismutase, copper/zinc binding domain"/>
    <property type="match status" value="2"/>
</dbReference>
<feature type="region of interest" description="Disordered" evidence="1">
    <location>
        <begin position="93"/>
        <end position="112"/>
    </location>
</feature>
<dbReference type="AlphaFoldDB" id="L8HHC8"/>
<dbReference type="InterPro" id="IPR001424">
    <property type="entry name" value="SOD_Cu_Zn_dom"/>
</dbReference>
<dbReference type="InterPro" id="IPR018152">
    <property type="entry name" value="SOD_Cu/Zn_BS"/>
</dbReference>
<feature type="chain" id="PRO_5003990752" evidence="3">
    <location>
        <begin position="24"/>
        <end position="445"/>
    </location>
</feature>
<dbReference type="OrthoDB" id="2015551at2759"/>
<dbReference type="PROSITE" id="PS00087">
    <property type="entry name" value="SOD_CU_ZN_1"/>
    <property type="match status" value="1"/>
</dbReference>
<evidence type="ECO:0000256" key="3">
    <source>
        <dbReference type="SAM" id="SignalP"/>
    </source>
</evidence>
<dbReference type="KEGG" id="acan:ACA1_019360"/>
<evidence type="ECO:0000256" key="1">
    <source>
        <dbReference type="SAM" id="MobiDB-lite"/>
    </source>
</evidence>
<dbReference type="EMBL" id="KB007838">
    <property type="protein sequence ID" value="ELR24078.1"/>
    <property type="molecule type" value="Genomic_DNA"/>
</dbReference>
<name>L8HHC8_ACACF</name>
<evidence type="ECO:0000313" key="6">
    <source>
        <dbReference type="Proteomes" id="UP000011083"/>
    </source>
</evidence>
<feature type="domain" description="Superoxide dismutase copper/zinc binding" evidence="4">
    <location>
        <begin position="239"/>
        <end position="358"/>
    </location>
</feature>
<dbReference type="Pfam" id="PF00080">
    <property type="entry name" value="Sod_Cu"/>
    <property type="match status" value="2"/>
</dbReference>
<feature type="domain" description="Superoxide dismutase copper/zinc binding" evidence="4">
    <location>
        <begin position="61"/>
        <end position="169"/>
    </location>
</feature>
<keyword evidence="2" id="KW-0472">Membrane</keyword>
<dbReference type="GeneID" id="14925080"/>
<feature type="signal peptide" evidence="3">
    <location>
        <begin position="1"/>
        <end position="23"/>
    </location>
</feature>
<proteinExistence type="predicted"/>
<protein>
    <submittedName>
        <fullName evidence="5">Superoxide dismutase [cu-zn], putative</fullName>
    </submittedName>
</protein>
<dbReference type="STRING" id="1257118.L8HHC8"/>
<evidence type="ECO:0000256" key="2">
    <source>
        <dbReference type="SAM" id="Phobius"/>
    </source>
</evidence>
<dbReference type="OMA" id="VGGHWKT"/>
<dbReference type="Proteomes" id="UP000011083">
    <property type="component" value="Unassembled WGS sequence"/>
</dbReference>
<accession>L8HHC8</accession>
<keyword evidence="2" id="KW-0812">Transmembrane</keyword>
<dbReference type="PRINTS" id="PR00068">
    <property type="entry name" value="CUZNDISMTASE"/>
</dbReference>
<dbReference type="PANTHER" id="PTHR10003">
    <property type="entry name" value="SUPEROXIDE DISMUTASE CU-ZN -RELATED"/>
    <property type="match status" value="1"/>
</dbReference>